<dbReference type="GO" id="GO:0005737">
    <property type="term" value="C:cytoplasm"/>
    <property type="evidence" value="ECO:0007669"/>
    <property type="project" value="UniProtKB-SubCell"/>
</dbReference>
<evidence type="ECO:0000256" key="3">
    <source>
        <dbReference type="ARBA" id="ARBA00011738"/>
    </source>
</evidence>
<dbReference type="OrthoDB" id="9814256at2"/>
<dbReference type="RefSeq" id="WP_073287972.1">
    <property type="nucleotide sequence ID" value="NZ_FRCP01000012.1"/>
</dbReference>
<evidence type="ECO:0000256" key="4">
    <source>
        <dbReference type="ARBA" id="ARBA00022448"/>
    </source>
</evidence>
<dbReference type="InterPro" id="IPR026022">
    <property type="entry name" value="PhoU_dom"/>
</dbReference>
<dbReference type="PANTHER" id="PTHR42930">
    <property type="entry name" value="PHOSPHATE-SPECIFIC TRANSPORT SYSTEM ACCESSORY PROTEIN PHOU"/>
    <property type="match status" value="1"/>
</dbReference>
<dbReference type="GO" id="GO:0006817">
    <property type="term" value="P:phosphate ion transport"/>
    <property type="evidence" value="ECO:0007669"/>
    <property type="project" value="UniProtKB-KW"/>
</dbReference>
<dbReference type="EMBL" id="FRCP01000012">
    <property type="protein sequence ID" value="SHM56377.1"/>
    <property type="molecule type" value="Genomic_DNA"/>
</dbReference>
<comment type="function">
    <text evidence="7">Plays a role in the regulation of phosphate uptake.</text>
</comment>
<dbReference type="STRING" id="1120996.SAMN02746066_02406"/>
<evidence type="ECO:0000256" key="1">
    <source>
        <dbReference type="ARBA" id="ARBA00004496"/>
    </source>
</evidence>
<keyword evidence="5 7" id="KW-0963">Cytoplasm</keyword>
<dbReference type="InterPro" id="IPR028366">
    <property type="entry name" value="PhoU"/>
</dbReference>
<dbReference type="Proteomes" id="UP000184038">
    <property type="component" value="Unassembled WGS sequence"/>
</dbReference>
<evidence type="ECO:0000256" key="7">
    <source>
        <dbReference type="PIRNR" id="PIRNR003107"/>
    </source>
</evidence>
<dbReference type="GO" id="GO:0045936">
    <property type="term" value="P:negative regulation of phosphate metabolic process"/>
    <property type="evidence" value="ECO:0007669"/>
    <property type="project" value="InterPro"/>
</dbReference>
<evidence type="ECO:0000256" key="2">
    <source>
        <dbReference type="ARBA" id="ARBA00008107"/>
    </source>
</evidence>
<dbReference type="PIRSF" id="PIRSF003107">
    <property type="entry name" value="PhoU"/>
    <property type="match status" value="1"/>
</dbReference>
<dbReference type="Gene3D" id="1.20.58.220">
    <property type="entry name" value="Phosphate transport system protein phou homolog 2, domain 2"/>
    <property type="match status" value="1"/>
</dbReference>
<dbReference type="FunFam" id="1.20.58.220:FF:000004">
    <property type="entry name" value="Phosphate-specific transport system accessory protein PhoU"/>
    <property type="match status" value="1"/>
</dbReference>
<feature type="domain" description="PhoU" evidence="8">
    <location>
        <begin position="18"/>
        <end position="105"/>
    </location>
</feature>
<evidence type="ECO:0000256" key="5">
    <source>
        <dbReference type="ARBA" id="ARBA00022490"/>
    </source>
</evidence>
<keyword evidence="6 7" id="KW-0592">Phosphate transport</keyword>
<dbReference type="SUPFAM" id="SSF109755">
    <property type="entry name" value="PhoU-like"/>
    <property type="match status" value="1"/>
</dbReference>
<keyword evidence="4 7" id="KW-0813">Transport</keyword>
<dbReference type="NCBIfam" id="TIGR02135">
    <property type="entry name" value="phoU_full"/>
    <property type="match status" value="1"/>
</dbReference>
<comment type="similarity">
    <text evidence="2 7">Belongs to the PhoU family.</text>
</comment>
<reference evidence="9 10" key="1">
    <citation type="submission" date="2016-11" db="EMBL/GenBank/DDBJ databases">
        <authorList>
            <person name="Jaros S."/>
            <person name="Januszkiewicz K."/>
            <person name="Wedrychowicz H."/>
        </authorList>
    </citation>
    <scope>NUCLEOTIDE SEQUENCE [LARGE SCALE GENOMIC DNA]</scope>
    <source>
        <strain evidence="9 10">DSM 15930</strain>
    </source>
</reference>
<dbReference type="AlphaFoldDB" id="A0A1M7JV06"/>
<organism evidence="9 10">
    <name type="scientific">Anaerosporobacter mobilis DSM 15930</name>
    <dbReference type="NCBI Taxonomy" id="1120996"/>
    <lineage>
        <taxon>Bacteria</taxon>
        <taxon>Bacillati</taxon>
        <taxon>Bacillota</taxon>
        <taxon>Clostridia</taxon>
        <taxon>Lachnospirales</taxon>
        <taxon>Lachnospiraceae</taxon>
        <taxon>Anaerosporobacter</taxon>
    </lineage>
</organism>
<comment type="subcellular location">
    <subcellularLocation>
        <location evidence="1 7">Cytoplasm</location>
    </subcellularLocation>
</comment>
<name>A0A1M7JV06_9FIRM</name>
<sequence length="217" mass="24502">MTRHLFMQELRELNQNVIRMGSLLEKSINDVIVALEKLDASLATEIIKNDDAIDDLEHQIERECIAMIAKQQPLATDLRKVTSIMKIVTDVERIADHCADISEYIIVLTKQSNVIAPKNLKEMVNVMKSMVIETIDSFVEVDGAKANQVIAKDDIVDNYFASISNELTEIMQGNKEAIPACVSYLMIIKYLERMADHATNIAEWIEYIITGTMIEGN</sequence>
<dbReference type="Pfam" id="PF01895">
    <property type="entry name" value="PhoU"/>
    <property type="match status" value="2"/>
</dbReference>
<accession>A0A1M7JV06</accession>
<gene>
    <name evidence="9" type="ORF">SAMN02746066_02406</name>
</gene>
<evidence type="ECO:0000259" key="8">
    <source>
        <dbReference type="Pfam" id="PF01895"/>
    </source>
</evidence>
<dbReference type="GO" id="GO:0030643">
    <property type="term" value="P:intracellular phosphate ion homeostasis"/>
    <property type="evidence" value="ECO:0007669"/>
    <property type="project" value="InterPro"/>
</dbReference>
<protein>
    <recommendedName>
        <fullName evidence="7">Phosphate-specific transport system accessory protein PhoU</fullName>
    </recommendedName>
</protein>
<comment type="subunit">
    <text evidence="3 7">Homodimer.</text>
</comment>
<dbReference type="PANTHER" id="PTHR42930:SF3">
    <property type="entry name" value="PHOSPHATE-SPECIFIC TRANSPORT SYSTEM ACCESSORY PROTEIN PHOU"/>
    <property type="match status" value="1"/>
</dbReference>
<proteinExistence type="inferred from homology"/>
<evidence type="ECO:0000313" key="9">
    <source>
        <dbReference type="EMBL" id="SHM56377.1"/>
    </source>
</evidence>
<evidence type="ECO:0000256" key="6">
    <source>
        <dbReference type="ARBA" id="ARBA00022592"/>
    </source>
</evidence>
<keyword evidence="10" id="KW-1185">Reference proteome</keyword>
<dbReference type="InterPro" id="IPR038078">
    <property type="entry name" value="PhoU-like_sf"/>
</dbReference>
<feature type="domain" description="PhoU" evidence="8">
    <location>
        <begin position="120"/>
        <end position="205"/>
    </location>
</feature>
<evidence type="ECO:0000313" key="10">
    <source>
        <dbReference type="Proteomes" id="UP000184038"/>
    </source>
</evidence>